<accession>A0A852Y636</accession>
<dbReference type="InterPro" id="IPR054491">
    <property type="entry name" value="MGH1-like_GH"/>
</dbReference>
<evidence type="ECO:0000259" key="4">
    <source>
        <dbReference type="Pfam" id="PF22422"/>
    </source>
</evidence>
<evidence type="ECO:0000313" key="6">
    <source>
        <dbReference type="Proteomes" id="UP000553888"/>
    </source>
</evidence>
<dbReference type="Pfam" id="PF22422">
    <property type="entry name" value="MGH1-like_GH"/>
    <property type="match status" value="1"/>
</dbReference>
<proteinExistence type="predicted"/>
<dbReference type="SUPFAM" id="SSF48208">
    <property type="entry name" value="Six-hairpin glycosidases"/>
    <property type="match status" value="1"/>
</dbReference>
<dbReference type="InterPro" id="IPR012341">
    <property type="entry name" value="6hp_glycosidase-like_sf"/>
</dbReference>
<reference evidence="5 6" key="1">
    <citation type="submission" date="2020-07" db="EMBL/GenBank/DDBJ databases">
        <title>Sequencing the genomes of 1000 actinobacteria strains.</title>
        <authorList>
            <person name="Klenk H.-P."/>
        </authorList>
    </citation>
    <scope>NUCLEOTIDE SEQUENCE [LARGE SCALE GENOMIC DNA]</scope>
    <source>
        <strain evidence="5 6">DSM 23141</strain>
    </source>
</reference>
<dbReference type="EMBL" id="JACBZY010000001">
    <property type="protein sequence ID" value="NYG98406.1"/>
    <property type="molecule type" value="Genomic_DNA"/>
</dbReference>
<dbReference type="Gene3D" id="2.60.120.260">
    <property type="entry name" value="Galactose-binding domain-like"/>
    <property type="match status" value="1"/>
</dbReference>
<protein>
    <recommendedName>
        <fullName evidence="7">F5/8 type C domain-containing protein</fullName>
    </recommendedName>
</protein>
<dbReference type="InterPro" id="IPR008928">
    <property type="entry name" value="6-hairpin_glycosidase_sf"/>
</dbReference>
<keyword evidence="6" id="KW-1185">Reference proteome</keyword>
<dbReference type="Pfam" id="PF03633">
    <property type="entry name" value="Glyco_hydro_65C"/>
    <property type="match status" value="1"/>
</dbReference>
<evidence type="ECO:0000256" key="2">
    <source>
        <dbReference type="SAM" id="Phobius"/>
    </source>
</evidence>
<feature type="domain" description="Glycoside hydrolase family 65 C-terminal" evidence="3">
    <location>
        <begin position="791"/>
        <end position="843"/>
    </location>
</feature>
<evidence type="ECO:0000259" key="3">
    <source>
        <dbReference type="Pfam" id="PF03633"/>
    </source>
</evidence>
<evidence type="ECO:0000313" key="5">
    <source>
        <dbReference type="EMBL" id="NYG98406.1"/>
    </source>
</evidence>
<dbReference type="RefSeq" id="WP_179565826.1">
    <property type="nucleotide sequence ID" value="NZ_JACBZY010000001.1"/>
</dbReference>
<feature type="transmembrane region" description="Helical" evidence="2">
    <location>
        <begin position="983"/>
        <end position="1002"/>
    </location>
</feature>
<dbReference type="InterPro" id="IPR005194">
    <property type="entry name" value="Glyco_hydro_65_C"/>
</dbReference>
<dbReference type="GO" id="GO:0005975">
    <property type="term" value="P:carbohydrate metabolic process"/>
    <property type="evidence" value="ECO:0007669"/>
    <property type="project" value="InterPro"/>
</dbReference>
<organism evidence="5 6">
    <name type="scientific">Schumannella luteola</name>
    <dbReference type="NCBI Taxonomy" id="472059"/>
    <lineage>
        <taxon>Bacteria</taxon>
        <taxon>Bacillati</taxon>
        <taxon>Actinomycetota</taxon>
        <taxon>Actinomycetes</taxon>
        <taxon>Micrococcales</taxon>
        <taxon>Microbacteriaceae</taxon>
        <taxon>Schumannella</taxon>
    </lineage>
</organism>
<gene>
    <name evidence="5" type="ORF">BJ979_001032</name>
</gene>
<evidence type="ECO:0000256" key="1">
    <source>
        <dbReference type="SAM" id="MobiDB-lite"/>
    </source>
</evidence>
<feature type="domain" description="Mannosylglycerate hydrolase MGH1-like glycoside hydrolase" evidence="4">
    <location>
        <begin position="463"/>
        <end position="773"/>
    </location>
</feature>
<sequence length="1011" mass="108265">MAGQQRRRGRREAVVFIAAAVIIGLTVDGPLGSSMSETAHASADERTSFATSGVDIDEMLARPLEPGVPVGYSEDLFALYSPGWGFDTDSISRTGIAANHRMPVTVSSSGATIPVGSATARPSQVTSESGEARVSRNLVTPDTAVSASYTSVWDQLSQVNDGVVSYGETPRNRWSNWASPLRTGEEWIVVELPQVPVISSVEALVYADSGDTQAPAALGVDVWTGAWTAVTSLSAMPASPASGENTLSFEPVTTARVRVRLTPQPGRAVSLTEIRVNEHAADSGRIPLRVAGRKYISDRNIASVVLDLSNTGEAPLDAAISASSPSAGNVDGVTRVGTGSGFQTVLGGEGFVPDSAAGIARSITLAPGASVRVRIGLAFGESRAAAVSDLESFFADADPGATQKRTFLAWFSDNVPYFDAPDPEFLRTYYFRWVTYRNHLRKTQDGSYIVSEFLPNVSWATKDNAIAAGAGHHLYEGRWVRDPKYLDDYETFWFSGVDQGPYSEWFADAYNARHEVLGNDQLLVDHDLLAALVSNFEDWENGSKDGTGLYSIADNPDAMENSISGFGPNYRPTINSYEYGDAVAIADIASRLGETAIAARFQATAAAIKQAVQGQLWDADDDFFKVRVKSTGQLAGVREQLGYIPWYFGLPDDDAEHASAWSQIMDPQGFFAPYGPTTAERRDPGFQQRTVNVDCEWNGPSWPFATSQTLTGMSRLLHDYHQDAVDRDDYFTLLKNYSSSQRRSGYPWIAEDLHADTGQWIADFPRSPNYNHSTFADLIITGLVGLQPSSGDELTIDPLLPAGTWDHFALENVSYHGHNVSVIWDADGSHYAQRTGLRLYLDGRLSASRAELGGLTADLRAPYAPTATATGGDGSARVDVEPGMPATPGRFEVAYGTSLQDLSSTTSMSGHSSEVRGLQNGMTYYFRARQLIDGAPSPWSIAVTAVPMAGAAPPIQGRDPGGSNTASASDPGSRLATTGLDGAAALGLAALMTSTGVALFIAGRRRAAIRG</sequence>
<dbReference type="AlphaFoldDB" id="A0A852Y636"/>
<feature type="region of interest" description="Disordered" evidence="1">
    <location>
        <begin position="113"/>
        <end position="134"/>
    </location>
</feature>
<dbReference type="Gene3D" id="1.50.10.10">
    <property type="match status" value="1"/>
</dbReference>
<dbReference type="Proteomes" id="UP000553888">
    <property type="component" value="Unassembled WGS sequence"/>
</dbReference>
<feature type="compositionally biased region" description="Polar residues" evidence="1">
    <location>
        <begin position="120"/>
        <end position="129"/>
    </location>
</feature>
<keyword evidence="2" id="KW-0812">Transmembrane</keyword>
<evidence type="ECO:0008006" key="7">
    <source>
        <dbReference type="Google" id="ProtNLM"/>
    </source>
</evidence>
<name>A0A852Y636_9MICO</name>
<feature type="region of interest" description="Disordered" evidence="1">
    <location>
        <begin position="952"/>
        <end position="974"/>
    </location>
</feature>
<comment type="caution">
    <text evidence="5">The sequence shown here is derived from an EMBL/GenBank/DDBJ whole genome shotgun (WGS) entry which is preliminary data.</text>
</comment>
<keyword evidence="2" id="KW-0472">Membrane</keyword>
<keyword evidence="2" id="KW-1133">Transmembrane helix</keyword>